<dbReference type="GO" id="GO:2000032">
    <property type="term" value="P:regulation of secondary shoot formation"/>
    <property type="evidence" value="ECO:0007669"/>
    <property type="project" value="TreeGrafter"/>
</dbReference>
<dbReference type="GO" id="GO:0005634">
    <property type="term" value="C:nucleus"/>
    <property type="evidence" value="ECO:0007669"/>
    <property type="project" value="UniProtKB-SubCell"/>
</dbReference>
<accession>A0A346D3M6</accession>
<name>A0A346D3M6_9ASTR</name>
<dbReference type="EMBL" id="MG593459">
    <property type="protein sequence ID" value="AXM05044.1"/>
    <property type="molecule type" value="Genomic_DNA"/>
</dbReference>
<keyword evidence="5" id="KW-0804">Transcription</keyword>
<feature type="domain" description="R" evidence="8">
    <location>
        <begin position="220"/>
        <end position="237"/>
    </location>
</feature>
<dbReference type="GO" id="GO:0043565">
    <property type="term" value="F:sequence-specific DNA binding"/>
    <property type="evidence" value="ECO:0007669"/>
    <property type="project" value="TreeGrafter"/>
</dbReference>
<evidence type="ECO:0000259" key="7">
    <source>
        <dbReference type="PROSITE" id="PS51369"/>
    </source>
</evidence>
<proteinExistence type="predicted"/>
<dbReference type="AlphaFoldDB" id="A0A346D3M6"/>
<sequence length="281" mass="32316">MFSSNPFPDLPSSPNFFFDHEKDYVFFNYHQTNTDPFTPGDCFYHSYNNLAPAMEHDFVSHQHQQQFSQGPVLNLEHHHDDLLDSVISCSKSKNKTGVSKKDRHSKIYTARGPRDRRVRLSIDISRKFFCLQDLLGFDKASKTLDWLFTKSKNAIKELVEETNQCSSSSVSHQSKVNFLEAIKAGLGEEKGQKKKSVVDGKRKKMTQKYKGGFQENLARDQSRAMARARARERTREKLSIKKLDDVLKKLVPDDFDSQKLERNAREDHRAILSGSSLVIDN</sequence>
<evidence type="ECO:0000256" key="3">
    <source>
        <dbReference type="ARBA" id="ARBA00023015"/>
    </source>
</evidence>
<dbReference type="InterPro" id="IPR017888">
    <property type="entry name" value="CYC/TB1_R_domain"/>
</dbReference>
<dbReference type="Pfam" id="PF03634">
    <property type="entry name" value="TCP"/>
    <property type="match status" value="1"/>
</dbReference>
<dbReference type="PANTHER" id="PTHR31072:SF224">
    <property type="entry name" value="TRANSCRIPTION FACTOR TCP1"/>
    <property type="match status" value="1"/>
</dbReference>
<dbReference type="InterPro" id="IPR005333">
    <property type="entry name" value="Transcription_factor_TCP"/>
</dbReference>
<comment type="subcellular location">
    <subcellularLocation>
        <location evidence="1">Nucleus</location>
    </subcellularLocation>
</comment>
<keyword evidence="6" id="KW-0539">Nucleus</keyword>
<dbReference type="GO" id="GO:0003700">
    <property type="term" value="F:DNA-binding transcription factor activity"/>
    <property type="evidence" value="ECO:0007669"/>
    <property type="project" value="InterPro"/>
</dbReference>
<evidence type="ECO:0000313" key="9">
    <source>
        <dbReference type="EMBL" id="AXM05044.1"/>
    </source>
</evidence>
<evidence type="ECO:0000259" key="8">
    <source>
        <dbReference type="PROSITE" id="PS51370"/>
    </source>
</evidence>
<feature type="domain" description="TCP" evidence="7">
    <location>
        <begin position="100"/>
        <end position="158"/>
    </location>
</feature>
<dbReference type="PROSITE" id="PS51370">
    <property type="entry name" value="R"/>
    <property type="match status" value="1"/>
</dbReference>
<organism evidence="9">
    <name type="scientific">Osteospermum ecklonis</name>
    <dbReference type="NCBI Taxonomy" id="1053381"/>
    <lineage>
        <taxon>Eukaryota</taxon>
        <taxon>Viridiplantae</taxon>
        <taxon>Streptophyta</taxon>
        <taxon>Embryophyta</taxon>
        <taxon>Tracheophyta</taxon>
        <taxon>Spermatophyta</taxon>
        <taxon>Magnoliopsida</taxon>
        <taxon>eudicotyledons</taxon>
        <taxon>Gunneridae</taxon>
        <taxon>Pentapetalae</taxon>
        <taxon>asterids</taxon>
        <taxon>campanulids</taxon>
        <taxon>Asterales</taxon>
        <taxon>Asteraceae</taxon>
        <taxon>Asteroideae</taxon>
        <taxon>Calenduleae</taxon>
        <taxon>Osteospermum</taxon>
    </lineage>
</organism>
<dbReference type="InterPro" id="IPR017887">
    <property type="entry name" value="TF_TCP_subgr"/>
</dbReference>
<evidence type="ECO:0000256" key="1">
    <source>
        <dbReference type="ARBA" id="ARBA00004123"/>
    </source>
</evidence>
<keyword evidence="3" id="KW-0805">Transcription regulation</keyword>
<dbReference type="PANTHER" id="PTHR31072">
    <property type="entry name" value="TRANSCRIPTION FACTOR TCP4-RELATED"/>
    <property type="match status" value="1"/>
</dbReference>
<evidence type="ECO:0000256" key="6">
    <source>
        <dbReference type="ARBA" id="ARBA00023242"/>
    </source>
</evidence>
<dbReference type="PROSITE" id="PS51369">
    <property type="entry name" value="TCP"/>
    <property type="match status" value="1"/>
</dbReference>
<reference evidence="9" key="1">
    <citation type="journal article" date="2018" name="Front. Plant Sci.">
        <title>Patterning the Asteraceae Capitulum: Duplications and Differential Expression of the Flower Symmetry CYC2-Like Genes.</title>
        <authorList>
            <person name="Chen J."/>
            <person name="Shen C.Z."/>
            <person name="Guo Y.P."/>
            <person name="Rao G.Y."/>
        </authorList>
    </citation>
    <scope>NUCLEOTIDE SEQUENCE</scope>
</reference>
<evidence type="ECO:0000256" key="4">
    <source>
        <dbReference type="ARBA" id="ARBA00023125"/>
    </source>
</evidence>
<keyword evidence="4" id="KW-0238">DNA-binding</keyword>
<keyword evidence="2" id="KW-0217">Developmental protein</keyword>
<evidence type="ECO:0000256" key="5">
    <source>
        <dbReference type="ARBA" id="ARBA00023163"/>
    </source>
</evidence>
<protein>
    <submittedName>
        <fullName evidence="9">Cycloidea-like protein</fullName>
    </submittedName>
</protein>
<evidence type="ECO:0000256" key="2">
    <source>
        <dbReference type="ARBA" id="ARBA00022473"/>
    </source>
</evidence>